<dbReference type="SUPFAM" id="SSF46689">
    <property type="entry name" value="Homeodomain-like"/>
    <property type="match status" value="1"/>
</dbReference>
<dbReference type="SUPFAM" id="SSF48498">
    <property type="entry name" value="Tetracyclin repressor-like, C-terminal domain"/>
    <property type="match status" value="1"/>
</dbReference>
<dbReference type="InterPro" id="IPR050109">
    <property type="entry name" value="HTH-type_TetR-like_transc_reg"/>
</dbReference>
<dbReference type="PANTHER" id="PTHR30328:SF54">
    <property type="entry name" value="HTH-TYPE TRANSCRIPTIONAL REPRESSOR SCO4008"/>
    <property type="match status" value="1"/>
</dbReference>
<evidence type="ECO:0000259" key="5">
    <source>
        <dbReference type="PROSITE" id="PS50977"/>
    </source>
</evidence>
<dbReference type="InterPro" id="IPR009057">
    <property type="entry name" value="Homeodomain-like_sf"/>
</dbReference>
<dbReference type="PROSITE" id="PS50977">
    <property type="entry name" value="HTH_TETR_2"/>
    <property type="match status" value="1"/>
</dbReference>
<dbReference type="RefSeq" id="WP_166578352.1">
    <property type="nucleotide sequence ID" value="NZ_JASHIF010000019.1"/>
</dbReference>
<keyword evidence="2 4" id="KW-0238">DNA-binding</keyword>
<reference evidence="6 7" key="1">
    <citation type="submission" date="2023-05" db="EMBL/GenBank/DDBJ databases">
        <title>Novel species of genus Flectobacillus isolated from stream in China.</title>
        <authorList>
            <person name="Lu H."/>
        </authorList>
    </citation>
    <scope>NUCLEOTIDE SEQUENCE [LARGE SCALE GENOMIC DNA]</scope>
    <source>
        <strain evidence="6 7">KCTC 42575</strain>
    </source>
</reference>
<feature type="domain" description="HTH tetR-type" evidence="5">
    <location>
        <begin position="12"/>
        <end position="72"/>
    </location>
</feature>
<evidence type="ECO:0000313" key="7">
    <source>
        <dbReference type="Proteomes" id="UP001236507"/>
    </source>
</evidence>
<dbReference type="PANTHER" id="PTHR30328">
    <property type="entry name" value="TRANSCRIPTIONAL REPRESSOR"/>
    <property type="match status" value="1"/>
</dbReference>
<dbReference type="PRINTS" id="PR00455">
    <property type="entry name" value="HTHTETR"/>
</dbReference>
<dbReference type="InterPro" id="IPR001647">
    <property type="entry name" value="HTH_TetR"/>
</dbReference>
<gene>
    <name evidence="6" type="ORF">QM524_19445</name>
</gene>
<accession>A0ABT6YCU9</accession>
<dbReference type="Pfam" id="PF00440">
    <property type="entry name" value="TetR_N"/>
    <property type="match status" value="1"/>
</dbReference>
<keyword evidence="3" id="KW-0804">Transcription</keyword>
<dbReference type="EMBL" id="JASHIF010000019">
    <property type="protein sequence ID" value="MDI9861404.1"/>
    <property type="molecule type" value="Genomic_DNA"/>
</dbReference>
<evidence type="ECO:0000256" key="2">
    <source>
        <dbReference type="ARBA" id="ARBA00023125"/>
    </source>
</evidence>
<protein>
    <submittedName>
        <fullName evidence="6">TetR/AcrR family transcriptional regulator</fullName>
    </submittedName>
</protein>
<evidence type="ECO:0000313" key="6">
    <source>
        <dbReference type="EMBL" id="MDI9861404.1"/>
    </source>
</evidence>
<evidence type="ECO:0000256" key="4">
    <source>
        <dbReference type="PROSITE-ProRule" id="PRU00335"/>
    </source>
</evidence>
<dbReference type="Gene3D" id="1.10.357.10">
    <property type="entry name" value="Tetracycline Repressor, domain 2"/>
    <property type="match status" value="1"/>
</dbReference>
<dbReference type="InterPro" id="IPR036271">
    <property type="entry name" value="Tet_transcr_reg_TetR-rel_C_sf"/>
</dbReference>
<feature type="DNA-binding region" description="H-T-H motif" evidence="4">
    <location>
        <begin position="35"/>
        <end position="54"/>
    </location>
</feature>
<organism evidence="6 7">
    <name type="scientific">Flectobacillus roseus</name>
    <dbReference type="NCBI Taxonomy" id="502259"/>
    <lineage>
        <taxon>Bacteria</taxon>
        <taxon>Pseudomonadati</taxon>
        <taxon>Bacteroidota</taxon>
        <taxon>Cytophagia</taxon>
        <taxon>Cytophagales</taxon>
        <taxon>Flectobacillaceae</taxon>
        <taxon>Flectobacillus</taxon>
    </lineage>
</organism>
<evidence type="ECO:0000256" key="3">
    <source>
        <dbReference type="ARBA" id="ARBA00023163"/>
    </source>
</evidence>
<comment type="caution">
    <text evidence="6">The sequence shown here is derived from an EMBL/GenBank/DDBJ whole genome shotgun (WGS) entry which is preliminary data.</text>
</comment>
<dbReference type="Pfam" id="PF13305">
    <property type="entry name" value="TetR_C_33"/>
    <property type="match status" value="1"/>
</dbReference>
<evidence type="ECO:0000256" key="1">
    <source>
        <dbReference type="ARBA" id="ARBA00023015"/>
    </source>
</evidence>
<proteinExistence type="predicted"/>
<keyword evidence="7" id="KW-1185">Reference proteome</keyword>
<dbReference type="InterPro" id="IPR025996">
    <property type="entry name" value="MT1864/Rv1816-like_C"/>
</dbReference>
<dbReference type="Proteomes" id="UP001236507">
    <property type="component" value="Unassembled WGS sequence"/>
</dbReference>
<name>A0ABT6YCU9_9BACT</name>
<keyword evidence="1" id="KW-0805">Transcription regulation</keyword>
<sequence length="210" mass="24420">MGILERKEREKLELKQRILEAAKEIFIKEGFDKASIRAIADKIEYSPATIYLHYKDKDELFYAVHELGFDKLSEMTRPVESIEDGFQQLRMRGLIYLKFAFENPELYDLMFIKDAPMHALKKQEAGWDCGMHNFVALQKNLALCIEQGSVLPADIDVLSMSIWSYVHGLVSLNIRGRFEPFCELNPEIQLEKLIGESLDFMLNLIKKRNE</sequence>